<dbReference type="InParanoid" id="A0A2V0P2Q5"/>
<keyword evidence="2" id="KW-0808">Transferase</keyword>
<feature type="compositionally biased region" description="Gly residues" evidence="7">
    <location>
        <begin position="603"/>
        <end position="613"/>
    </location>
</feature>
<dbReference type="AlphaFoldDB" id="A0A2V0P2Q5"/>
<evidence type="ECO:0000259" key="10">
    <source>
        <dbReference type="PROSITE" id="PS50011"/>
    </source>
</evidence>
<name>A0A2V0P2Q5_9CHLO</name>
<dbReference type="InterPro" id="IPR001245">
    <property type="entry name" value="Ser-Thr/Tyr_kinase_cat_dom"/>
</dbReference>
<dbReference type="InterPro" id="IPR008271">
    <property type="entry name" value="Ser/Thr_kinase_AS"/>
</dbReference>
<dbReference type="PANTHER" id="PTHR44329:SF214">
    <property type="entry name" value="PROTEIN KINASE DOMAIN-CONTAINING PROTEIN"/>
    <property type="match status" value="1"/>
</dbReference>
<dbReference type="PROSITE" id="PS50011">
    <property type="entry name" value="PROTEIN_KINASE_DOM"/>
    <property type="match status" value="1"/>
</dbReference>
<dbReference type="Pfam" id="PF07714">
    <property type="entry name" value="PK_Tyr_Ser-Thr"/>
    <property type="match status" value="1"/>
</dbReference>
<evidence type="ECO:0000313" key="11">
    <source>
        <dbReference type="EMBL" id="GBF92133.1"/>
    </source>
</evidence>
<feature type="compositionally biased region" description="Low complexity" evidence="7">
    <location>
        <begin position="618"/>
        <end position="640"/>
    </location>
</feature>
<dbReference type="InterPro" id="IPR017441">
    <property type="entry name" value="Protein_kinase_ATP_BS"/>
</dbReference>
<dbReference type="Gene3D" id="1.10.510.10">
    <property type="entry name" value="Transferase(Phosphotransferase) domain 1"/>
    <property type="match status" value="1"/>
</dbReference>
<feature type="region of interest" description="Disordered" evidence="7">
    <location>
        <begin position="594"/>
        <end position="648"/>
    </location>
</feature>
<dbReference type="InterPro" id="IPR011009">
    <property type="entry name" value="Kinase-like_dom_sf"/>
</dbReference>
<evidence type="ECO:0000256" key="9">
    <source>
        <dbReference type="SAM" id="SignalP"/>
    </source>
</evidence>
<comment type="caution">
    <text evidence="11">The sequence shown here is derived from an EMBL/GenBank/DDBJ whole genome shotgun (WGS) entry which is preliminary data.</text>
</comment>
<keyword evidence="4 11" id="KW-0418">Kinase</keyword>
<organism evidence="11 12">
    <name type="scientific">Raphidocelis subcapitata</name>
    <dbReference type="NCBI Taxonomy" id="307507"/>
    <lineage>
        <taxon>Eukaryota</taxon>
        <taxon>Viridiplantae</taxon>
        <taxon>Chlorophyta</taxon>
        <taxon>core chlorophytes</taxon>
        <taxon>Chlorophyceae</taxon>
        <taxon>CS clade</taxon>
        <taxon>Sphaeropleales</taxon>
        <taxon>Selenastraceae</taxon>
        <taxon>Raphidocelis</taxon>
    </lineage>
</organism>
<dbReference type="Gene3D" id="3.30.200.20">
    <property type="entry name" value="Phosphorylase Kinase, domain 1"/>
    <property type="match status" value="1"/>
</dbReference>
<evidence type="ECO:0000256" key="4">
    <source>
        <dbReference type="ARBA" id="ARBA00022777"/>
    </source>
</evidence>
<dbReference type="EMBL" id="BDRX01000029">
    <property type="protein sequence ID" value="GBF92133.1"/>
    <property type="molecule type" value="Genomic_DNA"/>
</dbReference>
<keyword evidence="5 6" id="KW-0067">ATP-binding</keyword>
<dbReference type="GO" id="GO:0005524">
    <property type="term" value="F:ATP binding"/>
    <property type="evidence" value="ECO:0007669"/>
    <property type="project" value="UniProtKB-UniRule"/>
</dbReference>
<dbReference type="OrthoDB" id="4062651at2759"/>
<dbReference type="PRINTS" id="PR00109">
    <property type="entry name" value="TYRKINASE"/>
</dbReference>
<evidence type="ECO:0000256" key="2">
    <source>
        <dbReference type="ARBA" id="ARBA00022679"/>
    </source>
</evidence>
<dbReference type="Proteomes" id="UP000247498">
    <property type="component" value="Unassembled WGS sequence"/>
</dbReference>
<evidence type="ECO:0000256" key="1">
    <source>
        <dbReference type="ARBA" id="ARBA00022527"/>
    </source>
</evidence>
<reference evidence="11 12" key="1">
    <citation type="journal article" date="2018" name="Sci. Rep.">
        <title>Raphidocelis subcapitata (=Pseudokirchneriella subcapitata) provides an insight into genome evolution and environmental adaptations in the Sphaeropleales.</title>
        <authorList>
            <person name="Suzuki S."/>
            <person name="Yamaguchi H."/>
            <person name="Nakajima N."/>
            <person name="Kawachi M."/>
        </authorList>
    </citation>
    <scope>NUCLEOTIDE SEQUENCE [LARGE SCALE GENOMIC DNA]</scope>
    <source>
        <strain evidence="11 12">NIES-35</strain>
    </source>
</reference>
<evidence type="ECO:0000256" key="3">
    <source>
        <dbReference type="ARBA" id="ARBA00022741"/>
    </source>
</evidence>
<dbReference type="GO" id="GO:0004674">
    <property type="term" value="F:protein serine/threonine kinase activity"/>
    <property type="evidence" value="ECO:0007669"/>
    <property type="project" value="UniProtKB-KW"/>
</dbReference>
<feature type="signal peptide" evidence="9">
    <location>
        <begin position="1"/>
        <end position="29"/>
    </location>
</feature>
<sequence length="904" mass="92873">MEPGSSVWPRPLAVALLVLLGALSCGTAAAPAPLTAYVSVRGACAPPGAPPPPGAACMTIADALRNQSVGKIVLTEDIPLQQNGWNHSESNPYALEISRDLEITAVAPQLALNFNFAADAAIIASNRTVELRRMTVENARRGAGLGIDFFVGAGGSRLAMDDVVRWRYVCTAAPDAVKVHASYPRAPGMPGPQRVSIVDAVCWRGTCFEGGSVHYLDFATVVAPSMSESTSYLPGYTLVLRNTTRVCTALVPDACLQVESRDQCLIEYTDRYIDSMNGDARARQRANAIAGGVAGAVGGLALAGAAGAVAVVRRRRKRRRRRRDEEDATKSVIRFGPLDDLVLSNKQHGWKVTHRVHAGVRNGSSGGAPSVDRIELGVLLGAGSFGRVYKGRWQGRDVAVKVMQHDARTASRVANEAHDVITWTHTSASTNNNNTTCGRQAGSLMGSLQQAVGQQPRPAPSEGGAGRSGSLPSVRVRQVQEPSALNTSASPQSLRALSSAATAAAAAALGVQLPVSRAASGNSAGSPAVSGSVVGTSVTPAVAGAGTGLVAPSAGAAPGAAVARSSGSFSRLGGPGGGRVLSFVPVRSLGGGSVAPLLVEEPPGGGGGGGGGDAPQLSGSAAAALASGGVEGAGSPNSAGSGSGLGGSSCDGLDAEAQTWLVVEFCDSGTLADAVRSGKLGPRNSPEMAKVLVRLRDVASGLAYLHSRNVLHGDLKAANVLLCTSTTAPFGMVAKVADFGLSRMLKVGQTHRSTRTVGTVTHMPPELLRLGKLSPAGDVYAFAIIMWELYTGCVAFDRQHYGEVFERVVLRDERPPIPEDMPEAYALLMTRCWQADPMSRPGFDTVLRLINIMVEDLVAQGDGELGLPDGGGGGGSGRAVSGGGRRASGSSAGPREGSSFFQDL</sequence>
<keyword evidence="1" id="KW-0723">Serine/threonine-protein kinase</keyword>
<dbReference type="PROSITE" id="PS00108">
    <property type="entry name" value="PROTEIN_KINASE_ST"/>
    <property type="match status" value="1"/>
</dbReference>
<evidence type="ECO:0000313" key="12">
    <source>
        <dbReference type="Proteomes" id="UP000247498"/>
    </source>
</evidence>
<evidence type="ECO:0000256" key="8">
    <source>
        <dbReference type="SAM" id="Phobius"/>
    </source>
</evidence>
<dbReference type="InterPro" id="IPR000719">
    <property type="entry name" value="Prot_kinase_dom"/>
</dbReference>
<dbReference type="SUPFAM" id="SSF56112">
    <property type="entry name" value="Protein kinase-like (PK-like)"/>
    <property type="match status" value="1"/>
</dbReference>
<proteinExistence type="predicted"/>
<keyword evidence="12" id="KW-1185">Reference proteome</keyword>
<feature type="binding site" evidence="6">
    <location>
        <position position="401"/>
    </location>
    <ligand>
        <name>ATP</name>
        <dbReference type="ChEBI" id="CHEBI:30616"/>
    </ligand>
</feature>
<gene>
    <name evidence="11" type="ORF">Rsub_04480</name>
</gene>
<evidence type="ECO:0000256" key="6">
    <source>
        <dbReference type="PROSITE-ProRule" id="PRU10141"/>
    </source>
</evidence>
<keyword evidence="9" id="KW-0732">Signal</keyword>
<dbReference type="SMART" id="SM00220">
    <property type="entry name" value="S_TKc"/>
    <property type="match status" value="1"/>
</dbReference>
<accession>A0A2V0P2Q5</accession>
<protein>
    <submittedName>
        <fullName evidence="11">Kinase</fullName>
    </submittedName>
</protein>
<keyword evidence="8" id="KW-0812">Transmembrane</keyword>
<dbReference type="InterPro" id="IPR051681">
    <property type="entry name" value="Ser/Thr_Kinases-Pseudokinases"/>
</dbReference>
<keyword evidence="8" id="KW-1133">Transmembrane helix</keyword>
<evidence type="ECO:0000256" key="7">
    <source>
        <dbReference type="SAM" id="MobiDB-lite"/>
    </source>
</evidence>
<feature type="region of interest" description="Disordered" evidence="7">
    <location>
        <begin position="864"/>
        <end position="904"/>
    </location>
</feature>
<feature type="domain" description="Protein kinase" evidence="10">
    <location>
        <begin position="374"/>
        <end position="854"/>
    </location>
</feature>
<keyword evidence="8" id="KW-0472">Membrane</keyword>
<feature type="chain" id="PRO_5016097611" evidence="9">
    <location>
        <begin position="30"/>
        <end position="904"/>
    </location>
</feature>
<dbReference type="PANTHER" id="PTHR44329">
    <property type="entry name" value="SERINE/THREONINE-PROTEIN KINASE TNNI3K-RELATED"/>
    <property type="match status" value="1"/>
</dbReference>
<dbReference type="STRING" id="307507.A0A2V0P2Q5"/>
<feature type="region of interest" description="Disordered" evidence="7">
    <location>
        <begin position="448"/>
        <end position="491"/>
    </location>
</feature>
<feature type="compositionally biased region" description="Low complexity" evidence="7">
    <location>
        <begin position="887"/>
        <end position="904"/>
    </location>
</feature>
<feature type="transmembrane region" description="Helical" evidence="8">
    <location>
        <begin position="289"/>
        <end position="312"/>
    </location>
</feature>
<dbReference type="PROSITE" id="PS00107">
    <property type="entry name" value="PROTEIN_KINASE_ATP"/>
    <property type="match status" value="1"/>
</dbReference>
<feature type="compositionally biased region" description="Gly residues" evidence="7">
    <location>
        <begin position="868"/>
        <end position="886"/>
    </location>
</feature>
<feature type="compositionally biased region" description="Polar residues" evidence="7">
    <location>
        <begin position="480"/>
        <end position="491"/>
    </location>
</feature>
<keyword evidence="3 6" id="KW-0547">Nucleotide-binding</keyword>
<evidence type="ECO:0000256" key="5">
    <source>
        <dbReference type="ARBA" id="ARBA00022840"/>
    </source>
</evidence>